<keyword evidence="2" id="KW-0472">Membrane</keyword>
<keyword evidence="2" id="KW-1133">Transmembrane helix</keyword>
<evidence type="ECO:0000256" key="2">
    <source>
        <dbReference type="SAM" id="Phobius"/>
    </source>
</evidence>
<gene>
    <name evidence="3" type="ORF">KGD84_09025</name>
</gene>
<proteinExistence type="predicted"/>
<accession>A0ABX8BRK6</accession>
<dbReference type="RefSeq" id="WP_220559806.1">
    <property type="nucleotide sequence ID" value="NZ_CP074133.1"/>
</dbReference>
<protein>
    <submittedName>
        <fullName evidence="3">Uncharacterized protein</fullName>
    </submittedName>
</protein>
<feature type="transmembrane region" description="Helical" evidence="2">
    <location>
        <begin position="133"/>
        <end position="155"/>
    </location>
</feature>
<keyword evidence="4" id="KW-1185">Reference proteome</keyword>
<sequence>MSTSENTTPADDAASDDTPAAAAPADDAPEANAPAADAFLDAGRAATAPGVLSAETFALASLLLLAPAATGQRLFELFGRFAFTDVTLETEGHLASVNADLLAYGGLGVLTVLTASLSLFLGRATTRPWARWLSSATVLAGGLFVVLAIVTYVIAAGRI</sequence>
<dbReference type="Proteomes" id="UP000676079">
    <property type="component" value="Chromosome"/>
</dbReference>
<organism evidence="3 4">
    <name type="scientific">Nocardiopsis changdeensis</name>
    <dbReference type="NCBI Taxonomy" id="2831969"/>
    <lineage>
        <taxon>Bacteria</taxon>
        <taxon>Bacillati</taxon>
        <taxon>Actinomycetota</taxon>
        <taxon>Actinomycetes</taxon>
        <taxon>Streptosporangiales</taxon>
        <taxon>Nocardiopsidaceae</taxon>
        <taxon>Nocardiopsis</taxon>
    </lineage>
</organism>
<keyword evidence="2" id="KW-0812">Transmembrane</keyword>
<evidence type="ECO:0000313" key="3">
    <source>
        <dbReference type="EMBL" id="QUX24393.1"/>
    </source>
</evidence>
<feature type="region of interest" description="Disordered" evidence="1">
    <location>
        <begin position="1"/>
        <end position="31"/>
    </location>
</feature>
<feature type="transmembrane region" description="Helical" evidence="2">
    <location>
        <begin position="101"/>
        <end position="121"/>
    </location>
</feature>
<evidence type="ECO:0000256" key="1">
    <source>
        <dbReference type="SAM" id="MobiDB-lite"/>
    </source>
</evidence>
<evidence type="ECO:0000313" key="4">
    <source>
        <dbReference type="Proteomes" id="UP000676079"/>
    </source>
</evidence>
<dbReference type="EMBL" id="CP074133">
    <property type="protein sequence ID" value="QUX24393.1"/>
    <property type="molecule type" value="Genomic_DNA"/>
</dbReference>
<feature type="compositionally biased region" description="Low complexity" evidence="1">
    <location>
        <begin position="7"/>
        <end position="31"/>
    </location>
</feature>
<name>A0ABX8BRK6_9ACTN</name>
<reference evidence="3 4" key="1">
    <citation type="submission" date="2021-05" db="EMBL/GenBank/DDBJ databases">
        <title>Direct Submission.</title>
        <authorList>
            <person name="Li K."/>
            <person name="Gao J."/>
        </authorList>
    </citation>
    <scope>NUCLEOTIDE SEQUENCE [LARGE SCALE GENOMIC DNA]</scope>
    <source>
        <strain evidence="3 4">Mg02</strain>
    </source>
</reference>